<accession>A0A139X4B5</accession>
<proteinExistence type="predicted"/>
<keyword evidence="1" id="KW-0812">Transmembrane</keyword>
<name>A0A139X4B5_9CYAN</name>
<keyword evidence="1" id="KW-0472">Membrane</keyword>
<dbReference type="OrthoDB" id="514751at2"/>
<feature type="transmembrane region" description="Helical" evidence="1">
    <location>
        <begin position="118"/>
        <end position="136"/>
    </location>
</feature>
<evidence type="ECO:0000256" key="1">
    <source>
        <dbReference type="SAM" id="Phobius"/>
    </source>
</evidence>
<dbReference type="Proteomes" id="UP000076925">
    <property type="component" value="Unassembled WGS sequence"/>
</dbReference>
<sequence>MAIKRVIKANVSLTPTKSASCYSPLRSGNTNDWKNNRVYVLGKLWEEVMFDTKLWLQLCVILFVGNVMKIFTSLPVQIPTIFVDTAMNIIIPTLACIYVSLIKNYTTLYQKLYYEPSYVIWAETGISWVVICWIAILCKNLSPGFAIATLSICLCLATALRRK</sequence>
<feature type="transmembrane region" description="Helical" evidence="1">
    <location>
        <begin position="54"/>
        <end position="74"/>
    </location>
</feature>
<comment type="caution">
    <text evidence="2">The sequence shown here is derived from an EMBL/GenBank/DDBJ whole genome shotgun (WGS) entry which is preliminary data.</text>
</comment>
<keyword evidence="3" id="KW-1185">Reference proteome</keyword>
<keyword evidence="1" id="KW-1133">Transmembrane helix</keyword>
<protein>
    <submittedName>
        <fullName evidence="2">Uncharacterized protein</fullName>
    </submittedName>
</protein>
<organism evidence="2 3">
    <name type="scientific">Scytonema hofmannii PCC 7110</name>
    <dbReference type="NCBI Taxonomy" id="128403"/>
    <lineage>
        <taxon>Bacteria</taxon>
        <taxon>Bacillati</taxon>
        <taxon>Cyanobacteriota</taxon>
        <taxon>Cyanophyceae</taxon>
        <taxon>Nostocales</taxon>
        <taxon>Scytonemataceae</taxon>
        <taxon>Scytonema</taxon>
    </lineage>
</organism>
<dbReference type="RefSeq" id="WP_017747282.1">
    <property type="nucleotide sequence ID" value="NZ_KQ976354.1"/>
</dbReference>
<dbReference type="EMBL" id="ANNX02000035">
    <property type="protein sequence ID" value="KYC39493.1"/>
    <property type="molecule type" value="Genomic_DNA"/>
</dbReference>
<reference evidence="2 3" key="1">
    <citation type="journal article" date="2013" name="Genome Biol. Evol.">
        <title>Genomes of Stigonematalean cyanobacteria (subsection V) and the evolution of oxygenic photosynthesis from prokaryotes to plastids.</title>
        <authorList>
            <person name="Dagan T."/>
            <person name="Roettger M."/>
            <person name="Stucken K."/>
            <person name="Landan G."/>
            <person name="Koch R."/>
            <person name="Major P."/>
            <person name="Gould S.B."/>
            <person name="Goremykin V.V."/>
            <person name="Rippka R."/>
            <person name="Tandeau de Marsac N."/>
            <person name="Gugger M."/>
            <person name="Lockhart P.J."/>
            <person name="Allen J.F."/>
            <person name="Brune I."/>
            <person name="Maus I."/>
            <person name="Puhler A."/>
            <person name="Martin W.F."/>
        </authorList>
    </citation>
    <scope>NUCLEOTIDE SEQUENCE [LARGE SCALE GENOMIC DNA]</scope>
    <source>
        <strain evidence="2 3">PCC 7110</strain>
    </source>
</reference>
<evidence type="ECO:0000313" key="2">
    <source>
        <dbReference type="EMBL" id="KYC39493.1"/>
    </source>
</evidence>
<feature type="transmembrane region" description="Helical" evidence="1">
    <location>
        <begin position="142"/>
        <end position="160"/>
    </location>
</feature>
<feature type="transmembrane region" description="Helical" evidence="1">
    <location>
        <begin position="86"/>
        <end position="106"/>
    </location>
</feature>
<evidence type="ECO:0000313" key="3">
    <source>
        <dbReference type="Proteomes" id="UP000076925"/>
    </source>
</evidence>
<gene>
    <name evidence="2" type="ORF">WA1_32785</name>
</gene>
<dbReference type="AlphaFoldDB" id="A0A139X4B5"/>